<comment type="caution">
    <text evidence="5">The sequence shown here is derived from an EMBL/GenBank/DDBJ whole genome shotgun (WGS) entry which is preliminary data.</text>
</comment>
<dbReference type="PROSITE" id="PS01124">
    <property type="entry name" value="HTH_ARAC_FAMILY_2"/>
    <property type="match status" value="1"/>
</dbReference>
<accession>A0A853KVB4</accession>
<evidence type="ECO:0000259" key="4">
    <source>
        <dbReference type="PROSITE" id="PS01124"/>
    </source>
</evidence>
<dbReference type="PRINTS" id="PR00032">
    <property type="entry name" value="HTHARAC"/>
</dbReference>
<dbReference type="Proteomes" id="UP000094009">
    <property type="component" value="Unassembled WGS sequence"/>
</dbReference>
<dbReference type="Gene3D" id="1.10.10.60">
    <property type="entry name" value="Homeodomain-like"/>
    <property type="match status" value="1"/>
</dbReference>
<dbReference type="Pfam" id="PF12833">
    <property type="entry name" value="HTH_18"/>
    <property type="match status" value="1"/>
</dbReference>
<evidence type="ECO:0000256" key="1">
    <source>
        <dbReference type="ARBA" id="ARBA00023015"/>
    </source>
</evidence>
<evidence type="ECO:0000313" key="5">
    <source>
        <dbReference type="EMBL" id="OAZ07852.1"/>
    </source>
</evidence>
<dbReference type="PANTHER" id="PTHR46796">
    <property type="entry name" value="HTH-TYPE TRANSCRIPTIONAL ACTIVATOR RHAS-RELATED"/>
    <property type="match status" value="1"/>
</dbReference>
<proteinExistence type="predicted"/>
<dbReference type="PROSITE" id="PS00041">
    <property type="entry name" value="HTH_ARAC_FAMILY_1"/>
    <property type="match status" value="1"/>
</dbReference>
<dbReference type="AlphaFoldDB" id="A0A853KVB4"/>
<feature type="domain" description="HTH araC/xylS-type" evidence="4">
    <location>
        <begin position="188"/>
        <end position="288"/>
    </location>
</feature>
<dbReference type="EMBL" id="JPVZ01000013">
    <property type="protein sequence ID" value="OAZ07852.1"/>
    <property type="molecule type" value="Genomic_DNA"/>
</dbReference>
<name>A0A853KVB4_9PROT</name>
<dbReference type="SUPFAM" id="SSF46689">
    <property type="entry name" value="Homeodomain-like"/>
    <property type="match status" value="2"/>
</dbReference>
<gene>
    <name evidence="5" type="ORF">TH4_19840</name>
</gene>
<dbReference type="InterPro" id="IPR018062">
    <property type="entry name" value="HTH_AraC-typ_CS"/>
</dbReference>
<protein>
    <submittedName>
        <fullName evidence="5">AraC family transcriptional regulator</fullName>
    </submittedName>
</protein>
<dbReference type="InterPro" id="IPR009057">
    <property type="entry name" value="Homeodomain-like_sf"/>
</dbReference>
<dbReference type="PANTHER" id="PTHR46796:SF6">
    <property type="entry name" value="ARAC SUBFAMILY"/>
    <property type="match status" value="1"/>
</dbReference>
<dbReference type="InterPro" id="IPR018060">
    <property type="entry name" value="HTH_AraC"/>
</dbReference>
<reference evidence="5 6" key="1">
    <citation type="submission" date="2014-07" db="EMBL/GenBank/DDBJ databases">
        <title>Draft genome sequence of Thalassospira tepidiphila 1-1B.</title>
        <authorList>
            <person name="Lai Q."/>
            <person name="Shao Z."/>
        </authorList>
    </citation>
    <scope>NUCLEOTIDE SEQUENCE [LARGE SCALE GENOMIC DNA]</scope>
    <source>
        <strain evidence="5 6">MCCC 1A03514</strain>
    </source>
</reference>
<keyword evidence="3" id="KW-0804">Transcription</keyword>
<evidence type="ECO:0000256" key="3">
    <source>
        <dbReference type="ARBA" id="ARBA00023163"/>
    </source>
</evidence>
<organism evidence="5 6">
    <name type="scientific">Thalassospira tepidiphila MCCC 1A03514</name>
    <dbReference type="NCBI Taxonomy" id="1177930"/>
    <lineage>
        <taxon>Bacteria</taxon>
        <taxon>Pseudomonadati</taxon>
        <taxon>Pseudomonadota</taxon>
        <taxon>Alphaproteobacteria</taxon>
        <taxon>Rhodospirillales</taxon>
        <taxon>Thalassospiraceae</taxon>
        <taxon>Thalassospira</taxon>
    </lineage>
</organism>
<keyword evidence="1" id="KW-0805">Transcription regulation</keyword>
<evidence type="ECO:0000256" key="2">
    <source>
        <dbReference type="ARBA" id="ARBA00023125"/>
    </source>
</evidence>
<dbReference type="InterPro" id="IPR050204">
    <property type="entry name" value="AraC_XylS_family_regulators"/>
</dbReference>
<evidence type="ECO:0000313" key="6">
    <source>
        <dbReference type="Proteomes" id="UP000094009"/>
    </source>
</evidence>
<dbReference type="InterPro" id="IPR020449">
    <property type="entry name" value="Tscrpt_reg_AraC-type_HTH"/>
</dbReference>
<keyword evidence="2" id="KW-0238">DNA-binding</keyword>
<sequence length="292" mass="32271">MFAAGDQSRRCAKGFIIAKSADIVCPSICETEDPMQYSMRQYRPEAQSHSHGDFHQIIISELGKLEMEVEGRGGEVCGRQLAFVEAGKTHAYRAEGLNRFLVLDVDADLAHRTGLEALWHRHGSAATYLEVGLGHQRGLVALLQAIAPLHDQESQTDMLDCLKALLLRSRQSCGGNTFGMAALPSRLLRTMAWAEARLGEDITISDMATIAAQSESSLFSAFQKYIGTSPMRWLTEQRLQMAMALLRDPEIRLSMSDLANAVGFADQSAFSRAFSRRFGCAPRSIRRDPTAF</sequence>
<dbReference type="GO" id="GO:0043565">
    <property type="term" value="F:sequence-specific DNA binding"/>
    <property type="evidence" value="ECO:0007669"/>
    <property type="project" value="InterPro"/>
</dbReference>
<dbReference type="GO" id="GO:0003700">
    <property type="term" value="F:DNA-binding transcription factor activity"/>
    <property type="evidence" value="ECO:0007669"/>
    <property type="project" value="InterPro"/>
</dbReference>
<dbReference type="SMART" id="SM00342">
    <property type="entry name" value="HTH_ARAC"/>
    <property type="match status" value="1"/>
</dbReference>